<sequence>MVHDGKISAMDELGVAGQKQLLRAALKAKRLAREYNPEEASNLNIHLAELCLANGVSRIACYLAFGTEPDTELFIDWALDNHIEVLLPVSSRDGTLDWVAFDGTTQEGIFGFPEASGVTVEPNNLDLVVVPALAVDQFGMRLGKGKGFYDRALPKFNPLPPVVAVIFDEELLDSIPSESHDHPIDAAITPSGIKHFTQRLK</sequence>
<dbReference type="eggNOG" id="COG0212">
    <property type="taxonomic scope" value="Bacteria"/>
</dbReference>
<dbReference type="Proteomes" id="UP000067708">
    <property type="component" value="Chromosome"/>
</dbReference>
<keyword evidence="5" id="KW-0460">Magnesium</keyword>
<dbReference type="GO" id="GO:0030272">
    <property type="term" value="F:5-formyltetrahydrofolate cyclo-ligase activity"/>
    <property type="evidence" value="ECO:0007669"/>
    <property type="project" value="UniProtKB-EC"/>
</dbReference>
<keyword evidence="7" id="KW-1185">Reference proteome</keyword>
<dbReference type="GO" id="GO:0035999">
    <property type="term" value="P:tetrahydrofolate interconversion"/>
    <property type="evidence" value="ECO:0007669"/>
    <property type="project" value="TreeGrafter"/>
</dbReference>
<evidence type="ECO:0000256" key="4">
    <source>
        <dbReference type="PIRSR" id="PIRSR006806-1"/>
    </source>
</evidence>
<dbReference type="GO" id="GO:0005524">
    <property type="term" value="F:ATP binding"/>
    <property type="evidence" value="ECO:0007669"/>
    <property type="project" value="UniProtKB-KW"/>
</dbReference>
<dbReference type="Gene3D" id="3.40.50.10420">
    <property type="entry name" value="NagB/RpiA/CoA transferase-like"/>
    <property type="match status" value="1"/>
</dbReference>
<comment type="cofactor">
    <cofactor evidence="5">
        <name>Mg(2+)</name>
        <dbReference type="ChEBI" id="CHEBI:18420"/>
    </cofactor>
</comment>
<protein>
    <recommendedName>
        <fullName evidence="5">5-formyltetrahydrofolate cyclo-ligase</fullName>
        <ecNumber evidence="5">6.3.3.2</ecNumber>
    </recommendedName>
</protein>
<organism evidence="6 7">
    <name type="scientific">Rhodoluna lacicola</name>
    <dbReference type="NCBI Taxonomy" id="529884"/>
    <lineage>
        <taxon>Bacteria</taxon>
        <taxon>Bacillati</taxon>
        <taxon>Actinomycetota</taxon>
        <taxon>Actinomycetes</taxon>
        <taxon>Micrococcales</taxon>
        <taxon>Microbacteriaceae</taxon>
        <taxon>Luna cluster</taxon>
        <taxon>Luna-1 subcluster</taxon>
        <taxon>Rhodoluna</taxon>
    </lineage>
</organism>
<dbReference type="Pfam" id="PF01812">
    <property type="entry name" value="5-FTHF_cyc-lig"/>
    <property type="match status" value="1"/>
</dbReference>
<dbReference type="SUPFAM" id="SSF100950">
    <property type="entry name" value="NagB/RpiA/CoA transferase-like"/>
    <property type="match status" value="1"/>
</dbReference>
<dbReference type="KEGG" id="rla:Rhola_00010320"/>
<keyword evidence="3 4" id="KW-0067">ATP-binding</keyword>
<dbReference type="InterPro" id="IPR037171">
    <property type="entry name" value="NagB/RpiA_transferase-like"/>
</dbReference>
<dbReference type="PIRSF" id="PIRSF006806">
    <property type="entry name" value="FTHF_cligase"/>
    <property type="match status" value="1"/>
</dbReference>
<evidence type="ECO:0000256" key="2">
    <source>
        <dbReference type="ARBA" id="ARBA00022741"/>
    </source>
</evidence>
<comment type="catalytic activity">
    <reaction evidence="5">
        <text>(6S)-5-formyl-5,6,7,8-tetrahydrofolate + ATP = (6R)-5,10-methenyltetrahydrofolate + ADP + phosphate</text>
        <dbReference type="Rhea" id="RHEA:10488"/>
        <dbReference type="ChEBI" id="CHEBI:30616"/>
        <dbReference type="ChEBI" id="CHEBI:43474"/>
        <dbReference type="ChEBI" id="CHEBI:57455"/>
        <dbReference type="ChEBI" id="CHEBI:57457"/>
        <dbReference type="ChEBI" id="CHEBI:456216"/>
        <dbReference type="EC" id="6.3.3.2"/>
    </reaction>
</comment>
<name>A0A060JGH5_9MICO</name>
<dbReference type="PATRIC" id="fig|529884.3.peg.993"/>
<evidence type="ECO:0000313" key="6">
    <source>
        <dbReference type="EMBL" id="AIC47830.1"/>
    </source>
</evidence>
<feature type="binding site" evidence="4">
    <location>
        <begin position="19"/>
        <end position="23"/>
    </location>
    <ligand>
        <name>ATP</name>
        <dbReference type="ChEBI" id="CHEBI:30616"/>
    </ligand>
</feature>
<dbReference type="EMBL" id="CP007490">
    <property type="protein sequence ID" value="AIC47830.1"/>
    <property type="molecule type" value="Genomic_DNA"/>
</dbReference>
<dbReference type="PANTHER" id="PTHR23407">
    <property type="entry name" value="ATPASE INHIBITOR/5-FORMYLTETRAHYDROFOLATE CYCLO-LIGASE"/>
    <property type="match status" value="1"/>
</dbReference>
<dbReference type="HOGENOM" id="CLU_066245_1_0_11"/>
<reference evidence="6 7" key="1">
    <citation type="journal article" date="2014" name="Int. J. Syst. Evol. Microbiol.">
        <title>Rhodoluna lacicola gen. nov., sp. nov., a planktonic freshwater bacterium with stream-lined genome.</title>
        <authorList>
            <person name="Hahn M."/>
            <person name="Schmidt J."/>
            <person name="Taipale S.J."/>
            <person name="Doolittle W.F."/>
            <person name="Koll U."/>
        </authorList>
    </citation>
    <scope>NUCLEOTIDE SEQUENCE [LARGE SCALE GENOMIC DNA]</scope>
    <source>
        <strain evidence="6 7">MWH-Ta8</strain>
    </source>
</reference>
<keyword evidence="2 4" id="KW-0547">Nucleotide-binding</keyword>
<dbReference type="PANTHER" id="PTHR23407:SF1">
    <property type="entry name" value="5-FORMYLTETRAHYDROFOLATE CYCLO-LIGASE"/>
    <property type="match status" value="1"/>
</dbReference>
<dbReference type="NCBIfam" id="TIGR02727">
    <property type="entry name" value="MTHFS_bact"/>
    <property type="match status" value="1"/>
</dbReference>
<dbReference type="AlphaFoldDB" id="A0A060JGH5"/>
<comment type="similarity">
    <text evidence="1 5">Belongs to the 5-formyltetrahydrofolate cyclo-ligase family.</text>
</comment>
<dbReference type="EC" id="6.3.3.2" evidence="5"/>
<feature type="binding site" evidence="4">
    <location>
        <position position="63"/>
    </location>
    <ligand>
        <name>substrate</name>
    </ligand>
</feature>
<feature type="binding site" evidence="4">
    <location>
        <position position="68"/>
    </location>
    <ligand>
        <name>substrate</name>
    </ligand>
</feature>
<evidence type="ECO:0000256" key="1">
    <source>
        <dbReference type="ARBA" id="ARBA00010638"/>
    </source>
</evidence>
<dbReference type="InterPro" id="IPR002698">
    <property type="entry name" value="FTHF_cligase"/>
</dbReference>
<keyword evidence="6" id="KW-0436">Ligase</keyword>
<keyword evidence="5" id="KW-0479">Metal-binding</keyword>
<evidence type="ECO:0000313" key="7">
    <source>
        <dbReference type="Proteomes" id="UP000067708"/>
    </source>
</evidence>
<gene>
    <name evidence="6" type="ORF">Rhola_00010320</name>
</gene>
<dbReference type="GO" id="GO:0009396">
    <property type="term" value="P:folic acid-containing compound biosynthetic process"/>
    <property type="evidence" value="ECO:0007669"/>
    <property type="project" value="TreeGrafter"/>
</dbReference>
<dbReference type="InterPro" id="IPR024185">
    <property type="entry name" value="FTHF_cligase-like_sf"/>
</dbReference>
<dbReference type="STRING" id="529884.Rhola_00010320"/>
<dbReference type="GO" id="GO:0046872">
    <property type="term" value="F:metal ion binding"/>
    <property type="evidence" value="ECO:0007669"/>
    <property type="project" value="UniProtKB-KW"/>
</dbReference>
<evidence type="ECO:0000256" key="3">
    <source>
        <dbReference type="ARBA" id="ARBA00022840"/>
    </source>
</evidence>
<evidence type="ECO:0000256" key="5">
    <source>
        <dbReference type="RuleBase" id="RU361279"/>
    </source>
</evidence>
<feature type="binding site" evidence="4">
    <location>
        <begin position="141"/>
        <end position="149"/>
    </location>
    <ligand>
        <name>ATP</name>
        <dbReference type="ChEBI" id="CHEBI:30616"/>
    </ligand>
</feature>
<accession>A0A060JGH5</accession>
<proteinExistence type="inferred from homology"/>